<proteinExistence type="inferred from homology"/>
<reference evidence="7" key="2">
    <citation type="submission" date="2020-09" db="EMBL/GenBank/DDBJ databases">
        <authorList>
            <person name="Sun Q."/>
            <person name="Kim S."/>
        </authorList>
    </citation>
    <scope>NUCLEOTIDE SEQUENCE</scope>
    <source>
        <strain evidence="7">KCTC 32255</strain>
    </source>
</reference>
<feature type="domain" description="Glycine zipper 2TM" evidence="6">
    <location>
        <begin position="85"/>
        <end position="124"/>
    </location>
</feature>
<evidence type="ECO:0000259" key="6">
    <source>
        <dbReference type="Pfam" id="PF05433"/>
    </source>
</evidence>
<accession>A0A918UGT4</accession>
<reference evidence="7" key="1">
    <citation type="journal article" date="2014" name="Int. J. Syst. Evol. Microbiol.">
        <title>Complete genome sequence of Corynebacterium casei LMG S-19264T (=DSM 44701T), isolated from a smear-ripened cheese.</title>
        <authorList>
            <consortium name="US DOE Joint Genome Institute (JGI-PGF)"/>
            <person name="Walter F."/>
            <person name="Albersmeier A."/>
            <person name="Kalinowski J."/>
            <person name="Ruckert C."/>
        </authorList>
    </citation>
    <scope>NUCLEOTIDE SEQUENCE</scope>
    <source>
        <strain evidence="7">KCTC 32255</strain>
    </source>
</reference>
<dbReference type="AlphaFoldDB" id="A0A918UGT4"/>
<protein>
    <recommendedName>
        <fullName evidence="3">17 kDa surface antigen</fullName>
    </recommendedName>
</protein>
<gene>
    <name evidence="7" type="ORF">GCM10011614_25990</name>
</gene>
<dbReference type="EMBL" id="BMZA01000010">
    <property type="protein sequence ID" value="GGZ09788.1"/>
    <property type="molecule type" value="Genomic_DNA"/>
</dbReference>
<keyword evidence="8" id="KW-1185">Reference proteome</keyword>
<feature type="chain" id="PRO_5037964663" description="17 kDa surface antigen" evidence="5">
    <location>
        <begin position="23"/>
        <end position="132"/>
    </location>
</feature>
<evidence type="ECO:0000256" key="1">
    <source>
        <dbReference type="ARBA" id="ARBA00004459"/>
    </source>
</evidence>
<evidence type="ECO:0000313" key="7">
    <source>
        <dbReference type="EMBL" id="GGZ09788.1"/>
    </source>
</evidence>
<sequence>MKKFILALTALGLALPALPAAADPPPWAPAHGHRHKEYRDGHRHRDRIYDDRGRYYHPRRITRNDHIWRGRDGRYYCRRDNGTTGLIIGAGLGALTGSAVAGRGDKTLGAVVGGVLGGVVGREIDRGDLQCR</sequence>
<name>A0A918UGT4_9SPHN</name>
<evidence type="ECO:0000313" key="8">
    <source>
        <dbReference type="Proteomes" id="UP000648075"/>
    </source>
</evidence>
<comment type="caution">
    <text evidence="7">The sequence shown here is derived from an EMBL/GenBank/DDBJ whole genome shotgun (WGS) entry which is preliminary data.</text>
</comment>
<dbReference type="RefSeq" id="WP_189621637.1">
    <property type="nucleotide sequence ID" value="NZ_BMZA01000010.1"/>
</dbReference>
<keyword evidence="5" id="KW-0732">Signal</keyword>
<dbReference type="Proteomes" id="UP000648075">
    <property type="component" value="Unassembled WGS sequence"/>
</dbReference>
<dbReference type="GO" id="GO:0009279">
    <property type="term" value="C:cell outer membrane"/>
    <property type="evidence" value="ECO:0007669"/>
    <property type="project" value="UniProtKB-SubCell"/>
</dbReference>
<evidence type="ECO:0000256" key="3">
    <source>
        <dbReference type="ARBA" id="ARBA00015281"/>
    </source>
</evidence>
<organism evidence="7 8">
    <name type="scientific">Novosphingobium colocasiae</name>
    <dbReference type="NCBI Taxonomy" id="1256513"/>
    <lineage>
        <taxon>Bacteria</taxon>
        <taxon>Pseudomonadati</taxon>
        <taxon>Pseudomonadota</taxon>
        <taxon>Alphaproteobacteria</taxon>
        <taxon>Sphingomonadales</taxon>
        <taxon>Sphingomonadaceae</taxon>
        <taxon>Novosphingobium</taxon>
    </lineage>
</organism>
<comment type="subcellular location">
    <subcellularLocation>
        <location evidence="1">Cell outer membrane</location>
        <topology evidence="1">Lipid-anchor</topology>
    </subcellularLocation>
</comment>
<evidence type="ECO:0000256" key="4">
    <source>
        <dbReference type="ARBA" id="ARBA00023288"/>
    </source>
</evidence>
<keyword evidence="4" id="KW-0449">Lipoprotein</keyword>
<evidence type="ECO:0000256" key="2">
    <source>
        <dbReference type="ARBA" id="ARBA00008681"/>
    </source>
</evidence>
<dbReference type="Pfam" id="PF05433">
    <property type="entry name" value="Rick_17kDa_Anti"/>
    <property type="match status" value="1"/>
</dbReference>
<comment type="similarity">
    <text evidence="2">Belongs to the rickettsiale 17 kDa surface antigen family.</text>
</comment>
<dbReference type="InterPro" id="IPR008816">
    <property type="entry name" value="Gly_zipper_2TM_dom"/>
</dbReference>
<feature type="signal peptide" evidence="5">
    <location>
        <begin position="1"/>
        <end position="22"/>
    </location>
</feature>
<evidence type="ECO:0000256" key="5">
    <source>
        <dbReference type="SAM" id="SignalP"/>
    </source>
</evidence>